<dbReference type="Proteomes" id="UP000216752">
    <property type="component" value="Chromosome"/>
</dbReference>
<dbReference type="PANTHER" id="PTHR32071">
    <property type="entry name" value="TRANSCRIPTIONAL REGULATORY PROTEIN"/>
    <property type="match status" value="1"/>
</dbReference>
<dbReference type="Gene3D" id="3.30.450.20">
    <property type="entry name" value="PAS domain"/>
    <property type="match status" value="1"/>
</dbReference>
<dbReference type="Gene3D" id="3.40.50.300">
    <property type="entry name" value="P-loop containing nucleotide triphosphate hydrolases"/>
    <property type="match status" value="1"/>
</dbReference>
<dbReference type="PRINTS" id="PR01590">
    <property type="entry name" value="HTHFIS"/>
</dbReference>
<dbReference type="InterPro" id="IPR035965">
    <property type="entry name" value="PAS-like_dom_sf"/>
</dbReference>
<proteinExistence type="predicted"/>
<dbReference type="PROSITE" id="PS00688">
    <property type="entry name" value="SIGMA54_INTERACT_3"/>
    <property type="match status" value="1"/>
</dbReference>
<dbReference type="InterPro" id="IPR002197">
    <property type="entry name" value="HTH_Fis"/>
</dbReference>
<dbReference type="InterPro" id="IPR002078">
    <property type="entry name" value="Sigma_54_int"/>
</dbReference>
<dbReference type="Pfam" id="PF25601">
    <property type="entry name" value="AAA_lid_14"/>
    <property type="match status" value="1"/>
</dbReference>
<evidence type="ECO:0000313" key="9">
    <source>
        <dbReference type="Proteomes" id="UP000216752"/>
    </source>
</evidence>
<dbReference type="SMART" id="SM00382">
    <property type="entry name" value="AAA"/>
    <property type="match status" value="1"/>
</dbReference>
<dbReference type="Pfam" id="PF00989">
    <property type="entry name" value="PAS"/>
    <property type="match status" value="1"/>
</dbReference>
<protein>
    <submittedName>
        <fullName evidence="8">Acetoin dehydrogenase operon transcriptional activator AcoR</fullName>
    </submittedName>
</protein>
<dbReference type="SUPFAM" id="SSF55781">
    <property type="entry name" value="GAF domain-like"/>
    <property type="match status" value="1"/>
</dbReference>
<keyword evidence="2" id="KW-0067">ATP-binding</keyword>
<keyword evidence="4" id="KW-0238">DNA-binding</keyword>
<dbReference type="PROSITE" id="PS00676">
    <property type="entry name" value="SIGMA54_INTERACT_2"/>
    <property type="match status" value="1"/>
</dbReference>
<dbReference type="EMBL" id="CP155573">
    <property type="protein sequence ID" value="XFO66331.1"/>
    <property type="molecule type" value="Genomic_DNA"/>
</dbReference>
<keyword evidence="9" id="KW-1185">Reference proteome</keyword>
<dbReference type="SUPFAM" id="SSF52540">
    <property type="entry name" value="P-loop containing nucleoside triphosphate hydrolases"/>
    <property type="match status" value="1"/>
</dbReference>
<evidence type="ECO:0000256" key="5">
    <source>
        <dbReference type="ARBA" id="ARBA00023163"/>
    </source>
</evidence>
<dbReference type="CDD" id="cd00130">
    <property type="entry name" value="PAS"/>
    <property type="match status" value="1"/>
</dbReference>
<organism evidence="8 9">
    <name type="scientific">Sporomusa silvacetica DSM 10669</name>
    <dbReference type="NCBI Taxonomy" id="1123289"/>
    <lineage>
        <taxon>Bacteria</taxon>
        <taxon>Bacillati</taxon>
        <taxon>Bacillota</taxon>
        <taxon>Negativicutes</taxon>
        <taxon>Selenomonadales</taxon>
        <taxon>Sporomusaceae</taxon>
        <taxon>Sporomusa</taxon>
    </lineage>
</organism>
<keyword evidence="1" id="KW-0547">Nucleotide-binding</keyword>
<dbReference type="Gene3D" id="3.30.450.40">
    <property type="match status" value="1"/>
</dbReference>
<dbReference type="CDD" id="cd00009">
    <property type="entry name" value="AAA"/>
    <property type="match status" value="1"/>
</dbReference>
<evidence type="ECO:0000256" key="2">
    <source>
        <dbReference type="ARBA" id="ARBA00022840"/>
    </source>
</evidence>
<feature type="domain" description="Sigma-54 factor interaction" evidence="6">
    <location>
        <begin position="356"/>
        <end position="587"/>
    </location>
</feature>
<dbReference type="SUPFAM" id="SSF55785">
    <property type="entry name" value="PYP-like sensor domain (PAS domain)"/>
    <property type="match status" value="1"/>
</dbReference>
<dbReference type="InterPro" id="IPR003593">
    <property type="entry name" value="AAA+_ATPase"/>
</dbReference>
<dbReference type="InterPro" id="IPR009057">
    <property type="entry name" value="Homeodomain-like_sf"/>
</dbReference>
<accession>A0ABZ3IL36</accession>
<evidence type="ECO:0000256" key="3">
    <source>
        <dbReference type="ARBA" id="ARBA00023015"/>
    </source>
</evidence>
<sequence length="674" mass="75545">MLNSCRKDEIMKREAERRIHHNHLDPIQTWTRLVEEKVIDTDSIQQEIASSWGRCISIGLDPLSPIKPADQPIVDSRQLLEQNENGKLLDIARPQMKQLYCSIKHNGHFIIILNVLEGVALEVFGDQKMLTVGERLGVTAFGSCSEKYLGTTSASVCTTEGRPFRVMTAEHFAQDMQEWCCSGAPIFDECGKLVAVLNVSNINYKVHYPHIVDLTTATARAIEAEIKFRKFHHMYYKTYHYLTSVLESIPEHLLLIDNKGKIEHLNSRAASILGKSQQDCVGKSVFDDFASTYTDRCLERNAELTWQTGKGTTVEFTSLVKTLASHNEDNGYVGMIKQLGSVKSAGTKASYTFSDIKYCSSLMEKVITQAKKAAVSELGILICGESGTGKELFAQSIHNHSHRSEGPFIAINCAALPKDLIQSELFGFEEGMFTGAKRGGNPGKFELAQGGTILLDEIGDMPLELQANLLRVVQEKAVMRIGGRKQIPLDVRIISATNKNIYSEVRDGRFRADLYYRLSVMTINIPALHDRKQDIEKLFSYFIEKHRATMDVCGNIQITPDALKVLEDYDWPGNVRELEHVTMVVLNNIQTNCATITIEDLPEFLVSSSRESWIQPQETTIKGKVKTLDDAEKSTIMAAMDKCEGNITKTAITLGITRATLYRKLKNMPFPMNF</sequence>
<dbReference type="Gene3D" id="1.10.10.60">
    <property type="entry name" value="Homeodomain-like"/>
    <property type="match status" value="1"/>
</dbReference>
<dbReference type="InterPro" id="IPR025944">
    <property type="entry name" value="Sigma_54_int_dom_CS"/>
</dbReference>
<evidence type="ECO:0000256" key="1">
    <source>
        <dbReference type="ARBA" id="ARBA00022741"/>
    </source>
</evidence>
<dbReference type="InterPro" id="IPR025662">
    <property type="entry name" value="Sigma_54_int_dom_ATP-bd_1"/>
</dbReference>
<dbReference type="PROSITE" id="PS50045">
    <property type="entry name" value="SIGMA54_INTERACT_4"/>
    <property type="match status" value="1"/>
</dbReference>
<dbReference type="Pfam" id="PF02954">
    <property type="entry name" value="HTH_8"/>
    <property type="match status" value="1"/>
</dbReference>
<dbReference type="InterPro" id="IPR013767">
    <property type="entry name" value="PAS_fold"/>
</dbReference>
<dbReference type="PANTHER" id="PTHR32071:SF57">
    <property type="entry name" value="C4-DICARBOXYLATE TRANSPORT TRANSCRIPTIONAL REGULATORY PROTEIN DCTD"/>
    <property type="match status" value="1"/>
</dbReference>
<gene>
    <name evidence="8" type="primary">acoR_5</name>
    <name evidence="8" type="ORF">SPSIL_024810</name>
</gene>
<name>A0ABZ3IL36_9FIRM</name>
<dbReference type="InterPro" id="IPR000014">
    <property type="entry name" value="PAS"/>
</dbReference>
<keyword evidence="5" id="KW-0804">Transcription</keyword>
<keyword evidence="3" id="KW-0805">Transcription regulation</keyword>
<evidence type="ECO:0000256" key="4">
    <source>
        <dbReference type="ARBA" id="ARBA00023125"/>
    </source>
</evidence>
<feature type="domain" description="PAS" evidence="7">
    <location>
        <begin position="238"/>
        <end position="289"/>
    </location>
</feature>
<dbReference type="NCBIfam" id="TIGR00229">
    <property type="entry name" value="sensory_box"/>
    <property type="match status" value="1"/>
</dbReference>
<dbReference type="SMART" id="SM00091">
    <property type="entry name" value="PAS"/>
    <property type="match status" value="1"/>
</dbReference>
<dbReference type="InterPro" id="IPR058031">
    <property type="entry name" value="AAA_lid_NorR"/>
</dbReference>
<dbReference type="Gene3D" id="1.10.8.60">
    <property type="match status" value="1"/>
</dbReference>
<evidence type="ECO:0000313" key="8">
    <source>
        <dbReference type="EMBL" id="XFO66331.1"/>
    </source>
</evidence>
<dbReference type="SUPFAM" id="SSF46689">
    <property type="entry name" value="Homeodomain-like"/>
    <property type="match status" value="1"/>
</dbReference>
<dbReference type="InterPro" id="IPR025943">
    <property type="entry name" value="Sigma_54_int_dom_ATP-bd_2"/>
</dbReference>
<dbReference type="InterPro" id="IPR027417">
    <property type="entry name" value="P-loop_NTPase"/>
</dbReference>
<dbReference type="PROSITE" id="PS50112">
    <property type="entry name" value="PAS"/>
    <property type="match status" value="1"/>
</dbReference>
<evidence type="ECO:0000259" key="7">
    <source>
        <dbReference type="PROSITE" id="PS50112"/>
    </source>
</evidence>
<reference evidence="8" key="1">
    <citation type="submission" date="2024-05" db="EMBL/GenBank/DDBJ databases">
        <title>Isolation and characterization of Sporomusa carbonis sp. nov., a carboxydotrophic hydrogenogen in the genus of Sporomusa isolated from a charcoal burning pile.</title>
        <authorList>
            <person name="Boeer T."/>
            <person name="Rosenbaum F."/>
            <person name="Eysell L."/>
            <person name="Mueller V."/>
            <person name="Daniel R."/>
            <person name="Poehlein A."/>
        </authorList>
    </citation>
    <scope>NUCLEOTIDE SEQUENCE [LARGE SCALE GENOMIC DNA]</scope>
    <source>
        <strain evidence="8">DSM 10669</strain>
    </source>
</reference>
<dbReference type="InterPro" id="IPR029016">
    <property type="entry name" value="GAF-like_dom_sf"/>
</dbReference>
<evidence type="ECO:0000259" key="6">
    <source>
        <dbReference type="PROSITE" id="PS50045"/>
    </source>
</evidence>
<dbReference type="Pfam" id="PF00158">
    <property type="entry name" value="Sigma54_activat"/>
    <property type="match status" value="1"/>
</dbReference>
<dbReference type="PROSITE" id="PS00675">
    <property type="entry name" value="SIGMA54_INTERACT_1"/>
    <property type="match status" value="1"/>
</dbReference>